<reference evidence="1" key="3">
    <citation type="journal article" date="2017" name="Nature">
        <title>Genome sequence of the progenitor of the wheat D genome Aegilops tauschii.</title>
        <authorList>
            <person name="Luo M.C."/>
            <person name="Gu Y.Q."/>
            <person name="Puiu D."/>
            <person name="Wang H."/>
            <person name="Twardziok S.O."/>
            <person name="Deal K.R."/>
            <person name="Huo N."/>
            <person name="Zhu T."/>
            <person name="Wang L."/>
            <person name="Wang Y."/>
            <person name="McGuire P.E."/>
            <person name="Liu S."/>
            <person name="Long H."/>
            <person name="Ramasamy R.K."/>
            <person name="Rodriguez J.C."/>
            <person name="Van S.L."/>
            <person name="Yuan L."/>
            <person name="Wang Z."/>
            <person name="Xia Z."/>
            <person name="Xiao L."/>
            <person name="Anderson O.D."/>
            <person name="Ouyang S."/>
            <person name="Liang Y."/>
            <person name="Zimin A.V."/>
            <person name="Pertea G."/>
            <person name="Qi P."/>
            <person name="Bennetzen J.L."/>
            <person name="Dai X."/>
            <person name="Dawson M.W."/>
            <person name="Muller H.G."/>
            <person name="Kugler K."/>
            <person name="Rivarola-Duarte L."/>
            <person name="Spannagl M."/>
            <person name="Mayer K.F.X."/>
            <person name="Lu F.H."/>
            <person name="Bevan M.W."/>
            <person name="Leroy P."/>
            <person name="Li P."/>
            <person name="You F.M."/>
            <person name="Sun Q."/>
            <person name="Liu Z."/>
            <person name="Lyons E."/>
            <person name="Wicker T."/>
            <person name="Salzberg S.L."/>
            <person name="Devos K.M."/>
            <person name="Dvorak J."/>
        </authorList>
    </citation>
    <scope>NUCLEOTIDE SEQUENCE [LARGE SCALE GENOMIC DNA]</scope>
    <source>
        <strain evidence="1">cv. AL8/78</strain>
    </source>
</reference>
<dbReference type="EnsemblPlants" id="AET5Gv21194800.6">
    <property type="protein sequence ID" value="AET5Gv21194800.6"/>
    <property type="gene ID" value="AET5Gv21194800"/>
</dbReference>
<dbReference type="PANTHER" id="PTHR33186">
    <property type="entry name" value="OS10G0136150 PROTEIN-RELATED"/>
    <property type="match status" value="1"/>
</dbReference>
<protein>
    <submittedName>
        <fullName evidence="1">Uncharacterized protein</fullName>
    </submittedName>
</protein>
<reference evidence="2" key="1">
    <citation type="journal article" date="2014" name="Science">
        <title>Ancient hybridizations among the ancestral genomes of bread wheat.</title>
        <authorList>
            <consortium name="International Wheat Genome Sequencing Consortium,"/>
            <person name="Marcussen T."/>
            <person name="Sandve S.R."/>
            <person name="Heier L."/>
            <person name="Spannagl M."/>
            <person name="Pfeifer M."/>
            <person name="Jakobsen K.S."/>
            <person name="Wulff B.B."/>
            <person name="Steuernagel B."/>
            <person name="Mayer K.F."/>
            <person name="Olsen O.A."/>
        </authorList>
    </citation>
    <scope>NUCLEOTIDE SEQUENCE [LARGE SCALE GENOMIC DNA]</scope>
    <source>
        <strain evidence="2">cv. AL8/78</strain>
    </source>
</reference>
<evidence type="ECO:0000313" key="1">
    <source>
        <dbReference type="EnsemblPlants" id="AET5Gv21194800.6"/>
    </source>
</evidence>
<accession>A0A453MIG4</accession>
<dbReference type="Proteomes" id="UP000015105">
    <property type="component" value="Chromosome 5D"/>
</dbReference>
<evidence type="ECO:0000313" key="2">
    <source>
        <dbReference type="Proteomes" id="UP000015105"/>
    </source>
</evidence>
<keyword evidence="2" id="KW-1185">Reference proteome</keyword>
<reference evidence="1" key="4">
    <citation type="submission" date="2019-03" db="UniProtKB">
        <authorList>
            <consortium name="EnsemblPlants"/>
        </authorList>
    </citation>
    <scope>IDENTIFICATION</scope>
</reference>
<dbReference type="PANTHER" id="PTHR33186:SF28">
    <property type="entry name" value="F-BOX DOMAIN-CONTAINING PROTEIN"/>
    <property type="match status" value="1"/>
</dbReference>
<proteinExistence type="predicted"/>
<dbReference type="Gramene" id="AET5Gv21194800.6">
    <property type="protein sequence ID" value="AET5Gv21194800.6"/>
    <property type="gene ID" value="AET5Gv21194800"/>
</dbReference>
<sequence>MRHWRGLSLTMPLYSWRWRMTAWDLHMSKGNLLPIQNPKEDLELLGTVEGSDTVFVTTDMGIYEINLNSLRWKKLWKTDKFCALIPYMSFYNR</sequence>
<name>A0A453MIG4_AEGTS</name>
<reference evidence="2" key="2">
    <citation type="journal article" date="2017" name="Nat. Plants">
        <title>The Aegilops tauschii genome reveals multiple impacts of transposons.</title>
        <authorList>
            <person name="Zhao G."/>
            <person name="Zou C."/>
            <person name="Li K."/>
            <person name="Wang K."/>
            <person name="Li T."/>
            <person name="Gao L."/>
            <person name="Zhang X."/>
            <person name="Wang H."/>
            <person name="Yang Z."/>
            <person name="Liu X."/>
            <person name="Jiang W."/>
            <person name="Mao L."/>
            <person name="Kong X."/>
            <person name="Jiao Y."/>
            <person name="Jia J."/>
        </authorList>
    </citation>
    <scope>NUCLEOTIDE SEQUENCE [LARGE SCALE GENOMIC DNA]</scope>
    <source>
        <strain evidence="2">cv. AL8/78</strain>
    </source>
</reference>
<dbReference type="AlphaFoldDB" id="A0A453MIG4"/>
<reference evidence="1" key="5">
    <citation type="journal article" date="2021" name="G3 (Bethesda)">
        <title>Aegilops tauschii genome assembly Aet v5.0 features greater sequence contiguity and improved annotation.</title>
        <authorList>
            <person name="Wang L."/>
            <person name="Zhu T."/>
            <person name="Rodriguez J.C."/>
            <person name="Deal K.R."/>
            <person name="Dubcovsky J."/>
            <person name="McGuire P.E."/>
            <person name="Lux T."/>
            <person name="Spannagl M."/>
            <person name="Mayer K.F.X."/>
            <person name="Baldrich P."/>
            <person name="Meyers B.C."/>
            <person name="Huo N."/>
            <person name="Gu Y.Q."/>
            <person name="Zhou H."/>
            <person name="Devos K.M."/>
            <person name="Bennetzen J.L."/>
            <person name="Unver T."/>
            <person name="Budak H."/>
            <person name="Gulick P.J."/>
            <person name="Galiba G."/>
            <person name="Kalapos B."/>
            <person name="Nelson D.R."/>
            <person name="Li P."/>
            <person name="You F.M."/>
            <person name="Luo M.C."/>
            <person name="Dvorak J."/>
        </authorList>
    </citation>
    <scope>NUCLEOTIDE SEQUENCE [LARGE SCALE GENOMIC DNA]</scope>
    <source>
        <strain evidence="1">cv. AL8/78</strain>
    </source>
</reference>
<organism evidence="1 2">
    <name type="scientific">Aegilops tauschii subsp. strangulata</name>
    <name type="common">Goatgrass</name>
    <dbReference type="NCBI Taxonomy" id="200361"/>
    <lineage>
        <taxon>Eukaryota</taxon>
        <taxon>Viridiplantae</taxon>
        <taxon>Streptophyta</taxon>
        <taxon>Embryophyta</taxon>
        <taxon>Tracheophyta</taxon>
        <taxon>Spermatophyta</taxon>
        <taxon>Magnoliopsida</taxon>
        <taxon>Liliopsida</taxon>
        <taxon>Poales</taxon>
        <taxon>Poaceae</taxon>
        <taxon>BOP clade</taxon>
        <taxon>Pooideae</taxon>
        <taxon>Triticodae</taxon>
        <taxon>Triticeae</taxon>
        <taxon>Triticinae</taxon>
        <taxon>Aegilops</taxon>
    </lineage>
</organism>